<evidence type="ECO:0000313" key="4">
    <source>
        <dbReference type="EMBL" id="CAL8132264.1"/>
    </source>
</evidence>
<evidence type="ECO:0000256" key="3">
    <source>
        <dbReference type="PROSITE-ProRule" id="PRU00023"/>
    </source>
</evidence>
<dbReference type="Gene3D" id="1.25.40.20">
    <property type="entry name" value="Ankyrin repeat-containing domain"/>
    <property type="match status" value="3"/>
</dbReference>
<dbReference type="PROSITE" id="PS50088">
    <property type="entry name" value="ANK_REPEAT"/>
    <property type="match status" value="2"/>
</dbReference>
<evidence type="ECO:0000256" key="2">
    <source>
        <dbReference type="ARBA" id="ARBA00023043"/>
    </source>
</evidence>
<feature type="repeat" description="ANK" evidence="3">
    <location>
        <begin position="1549"/>
        <end position="1581"/>
    </location>
</feature>
<dbReference type="PROSITE" id="PS50297">
    <property type="entry name" value="ANK_REP_REGION"/>
    <property type="match status" value="1"/>
</dbReference>
<dbReference type="InterPro" id="IPR002110">
    <property type="entry name" value="Ankyrin_rpt"/>
</dbReference>
<dbReference type="PANTHER" id="PTHR24198:SF165">
    <property type="entry name" value="ANKYRIN REPEAT-CONTAINING PROTEIN-RELATED"/>
    <property type="match status" value="1"/>
</dbReference>
<proteinExistence type="predicted"/>
<reference evidence="4 5" key="1">
    <citation type="submission" date="2024-08" db="EMBL/GenBank/DDBJ databases">
        <authorList>
            <person name="Cucini C."/>
            <person name="Frati F."/>
        </authorList>
    </citation>
    <scope>NUCLEOTIDE SEQUENCE [LARGE SCALE GENOMIC DNA]</scope>
</reference>
<dbReference type="SMART" id="SM00248">
    <property type="entry name" value="ANK"/>
    <property type="match status" value="10"/>
</dbReference>
<keyword evidence="1" id="KW-0677">Repeat</keyword>
<keyword evidence="2 3" id="KW-0040">ANK repeat</keyword>
<dbReference type="Pfam" id="PF12796">
    <property type="entry name" value="Ank_2"/>
    <property type="match status" value="2"/>
</dbReference>
<evidence type="ECO:0000256" key="1">
    <source>
        <dbReference type="ARBA" id="ARBA00022737"/>
    </source>
</evidence>
<dbReference type="InterPro" id="IPR036770">
    <property type="entry name" value="Ankyrin_rpt-contain_sf"/>
</dbReference>
<name>A0ABP1RPM2_9HEXA</name>
<evidence type="ECO:0000313" key="5">
    <source>
        <dbReference type="Proteomes" id="UP001642540"/>
    </source>
</evidence>
<protein>
    <recommendedName>
        <fullName evidence="6">Ankyrin repeat protein</fullName>
    </recommendedName>
</protein>
<dbReference type="SUPFAM" id="SSF48403">
    <property type="entry name" value="Ankyrin repeat"/>
    <property type="match status" value="2"/>
</dbReference>
<feature type="repeat" description="ANK" evidence="3">
    <location>
        <begin position="504"/>
        <end position="539"/>
    </location>
</feature>
<organism evidence="4 5">
    <name type="scientific">Orchesella dallaii</name>
    <dbReference type="NCBI Taxonomy" id="48710"/>
    <lineage>
        <taxon>Eukaryota</taxon>
        <taxon>Metazoa</taxon>
        <taxon>Ecdysozoa</taxon>
        <taxon>Arthropoda</taxon>
        <taxon>Hexapoda</taxon>
        <taxon>Collembola</taxon>
        <taxon>Entomobryomorpha</taxon>
        <taxon>Entomobryoidea</taxon>
        <taxon>Orchesellidae</taxon>
        <taxon>Orchesellinae</taxon>
        <taxon>Orchesella</taxon>
    </lineage>
</organism>
<dbReference type="EMBL" id="CAXLJM020000092">
    <property type="protein sequence ID" value="CAL8132264.1"/>
    <property type="molecule type" value="Genomic_DNA"/>
</dbReference>
<accession>A0ABP1RPM2</accession>
<comment type="caution">
    <text evidence="4">The sequence shown here is derived from an EMBL/GenBank/DDBJ whole genome shotgun (WGS) entry which is preliminary data.</text>
</comment>
<dbReference type="Proteomes" id="UP001642540">
    <property type="component" value="Unassembled WGS sequence"/>
</dbReference>
<dbReference type="PANTHER" id="PTHR24198">
    <property type="entry name" value="ANKYRIN REPEAT AND PROTEIN KINASE DOMAIN-CONTAINING PROTEIN"/>
    <property type="match status" value="1"/>
</dbReference>
<gene>
    <name evidence="4" type="ORF">ODALV1_LOCUS24550</name>
</gene>
<keyword evidence="5" id="KW-1185">Reference proteome</keyword>
<evidence type="ECO:0008006" key="6">
    <source>
        <dbReference type="Google" id="ProtNLM"/>
    </source>
</evidence>
<sequence>MMETVKRMDFKQKVLQAHMYYALKLLFPEYVEHFMKTLSCYKEIPADQLYRIGLMERIEHSNEPRFVHRTYAEFLAAMYIVRMFTKKPEFSYQNKFYRTSFLSFLFKSVMATKSVGEDLWNFSSFSTVPEIETFSFEHPVICYFINSYLKISLNNTNVSDLISKSILPSSDQLLELCSAATFHDYEQLLKLILAGLEWQDIQNWTSKIHSLSNILLIGAKKSSTDFFKELYQSKYIKKFIDHPTYPSSILPSFEVTPLHISVARGHFPITDYIFHQLNKNDMAQYTQYLLHVCVAETQTEKEAIINQKKEIANMIFHLKPNLLEETQPDGKTPLLQSEIHFELLDLLIRSGANVNKLTNKMECVLQRILENSGIHEQVYRDILLLLEQHNFQHFRSSQKKEASMLYKSVEQLDLSHESLYIFKRNGADVNATNKWNGDSPLFAAIRGGRSVECLKRLVSFGANYKHLNYCRESVLHICAKYGKKLALEYFMKTFDFGLNAVDSNGNTPLHLAVLKRTEQFEELQKMLIENCANSIHTKNSSQADPLFHSSLVGKGLSLKMIRMMENYGYQIQPEIASKNLKALLLNRSIQAWEADEELVSIADYFIKLGGTVECINLNSPWKLEAIQRNLQNIIKDVHVNASLLREIHGRGILSENEMSSILTMQLPSKQQNALFQAIENTPSSFEKICLSLLASNQIRPFVMLKQGLQTDGQGMIKFVTSPVGLTDFMHAKLAKLLVIKIFDTNHFVTRIRNTVYDNPVVIDERNLDKLDPFEYHRLLVVICETFTDTLNKTLLKLNHHKIVCLCMKLAIKSESCTIILEQLRWSDLSTSFQEDLRESITIIARFSFKSTSHKIPESFPLLKNELLVAFITGSIAETSGISQQSASNYRYISTTMFHHALPDLLVIEGISQSEIETYSFLKPRIQTYASGCNVKNVDIILIKRSQLQHFNDICLQVDVPAHLICYLKGRFRLVKTFGSGKNIERFEIASNIHPTDDCAMMPLCLCGKHKFGSENLIWEFEFWFPKISKKLYYHVNFLHYLLQPNSNIDWQSFGSNIFELQKLFSASFQSTNPFQTWESGIRTLGEDILIAGKAKETTSSFSLAQQVLKILDVSTPDHMRHLIFLAVGEIFPDFLIRKIAVSNTAADNLVQQGILKVDCDKPPSYSYRYKSFAWYFLAVAISSGGKYADIVNIQKLSAEALKITKGAKLTWNFGIKSSNSFSIKTCNFKHKEIIEFINSIATEDLFKNFEKFSPEMCKKFVRACLHDDKLNLLQLLIKHLGDSLIFDEGLLKLAVAKGDIPIIDFVLQNYTQAATSLPCNLKFDIKMSRPITLLHFAARRGSHKVILNLLNNHGFKDILNHPEMRDIIHHCVTGTFTESEDQIHEKIMSLHIFHKMDSTLIQERDAFGDTPLLCSSIHADVITTLIKLGADVFAQKSDPLYLGNFMHICSKYLSPSDYHKIVRELKLGIRGKIFAALDFHQCTPLHCALENVEVLESTMKLLSISGFDFNAKDKANKNLLFYATWDERSANVLDGLVRFGTDWRIRDDEGRTLLHIAAWHGNLTATKYFIQMGCDVNALDSENETPLHKVLKLSKKNIHSIVSTLVQNKASLAILDRGGETPLDIAIRRCRLGKVEEKTVDLLTSFK</sequence>